<organism evidence="20 21">
    <name type="scientific">Phocaeicola coprocola</name>
    <dbReference type="NCBI Taxonomy" id="310298"/>
    <lineage>
        <taxon>Bacteria</taxon>
        <taxon>Pseudomonadati</taxon>
        <taxon>Bacteroidota</taxon>
        <taxon>Bacteroidia</taxon>
        <taxon>Bacteroidales</taxon>
        <taxon>Bacteroidaceae</taxon>
        <taxon>Phocaeicola</taxon>
    </lineage>
</organism>
<evidence type="ECO:0000256" key="6">
    <source>
        <dbReference type="ARBA" id="ARBA00022705"/>
    </source>
</evidence>
<evidence type="ECO:0000259" key="18">
    <source>
        <dbReference type="SMART" id="SM00475"/>
    </source>
</evidence>
<evidence type="ECO:0000313" key="21">
    <source>
        <dbReference type="Proteomes" id="UP000285864"/>
    </source>
</evidence>
<dbReference type="SUPFAM" id="SSF53098">
    <property type="entry name" value="Ribonuclease H-like"/>
    <property type="match status" value="1"/>
</dbReference>
<dbReference type="RefSeq" id="WP_118485326.1">
    <property type="nucleotide sequence ID" value="NZ_QRUU01000110.1"/>
</dbReference>
<sequence>MEKLFLLDAYALIYRAYYAFIKNPRINSKGFNTSAIMGFVNTLEDVLKKENPTHIGIAFDPAGPTFRHEAFEQYKAQREETPEAIRLSVPIIKDIIRAYRIPILEVSGYEADDVIGTLATEAGKRGITTYMMTPDKDYGQLVSENVFMYRPKYGDKEFEVMGVNEIKAKFDIESPSQVIDMLGLMGDTADNIPGCPGVGEKTAQKLIAQFGSIENLLANTDQLKGAIKTKVENNREQITFSKFLATIKTDVPISLDMEALKREQPDEEELRKIFEELEFRTLLDRILKTEKKTAAPSAPVQSDLFGFFAGENTDEPKNSNLTRLEDLDFDYQLLNSEEKINDFLQIIVTKDFFSLDTETTGTDPITAELVGMSFSFAENQAFYVPVPANREEALAIVKKFKPIIENEKTLKIGQNIKYDMLVLGNYGVEVRGPMFDTMIAHYVLQPELHHGMDYLAEVYLKYETIKIEELIGPKGKNQKNMRDLSPTSVYKYACEDADVTLKLKKVLEKELIENNVNELFQTIEMPLVPVLAYMERNGVRIDTEALKETSQHFTARMKQLEEEVHQLAGMEFNIASPKQVGEVLFDRLKITDKAKKTKTGQYVTSEEVLESLRGKHEIVGKILEHRGLKKLLGTYIDALPLLINPKTGHIHTSFNQTVTATGRLSSSNPNLQNIPIRNEDGKEIRRAFIPDEGCEFFSADYSQIELRIMAHLSGDPHMIEAFQKGQDIHAATAAKIYKEKLEDVTREQRSKAKTANFGIIYGISVFGLAERLNIERKEAKELIDGYFENYPHVKEYMDQSIRLAQEKGYIETIFKRKRYLPDINSRNAVVRGYAERNAINAPIQGSAADIIKVAMIRIYKRFMEEGIRSKMILQVHDELNFSVVPEEKEKVQHIVISEMEAAYKMKVPLQADCDWGKNWLEAH</sequence>
<keyword evidence="10 16" id="KW-0269">Exonuclease</keyword>
<dbReference type="GO" id="GO:0003887">
    <property type="term" value="F:DNA-directed DNA polymerase activity"/>
    <property type="evidence" value="ECO:0007669"/>
    <property type="project" value="UniProtKB-UniRule"/>
</dbReference>
<keyword evidence="8 16" id="KW-0227">DNA damage</keyword>
<feature type="domain" description="5'-3' exonuclease" evidence="18">
    <location>
        <begin position="2"/>
        <end position="263"/>
    </location>
</feature>
<evidence type="ECO:0000256" key="10">
    <source>
        <dbReference type="ARBA" id="ARBA00022839"/>
    </source>
</evidence>
<dbReference type="FunFam" id="1.10.150.20:FF:000002">
    <property type="entry name" value="DNA polymerase I"/>
    <property type="match status" value="1"/>
</dbReference>
<dbReference type="InterPro" id="IPR029060">
    <property type="entry name" value="PIN-like_dom_sf"/>
</dbReference>
<dbReference type="InterPro" id="IPR008918">
    <property type="entry name" value="HhH2"/>
</dbReference>
<evidence type="ECO:0000256" key="13">
    <source>
        <dbReference type="ARBA" id="ARBA00023204"/>
    </source>
</evidence>
<keyword evidence="13 16" id="KW-0234">DNA repair</keyword>
<dbReference type="AlphaFoldDB" id="A0A412G7K7"/>
<dbReference type="PANTHER" id="PTHR10133:SF27">
    <property type="entry name" value="DNA POLYMERASE NU"/>
    <property type="match status" value="1"/>
</dbReference>
<dbReference type="InterPro" id="IPR019760">
    <property type="entry name" value="DNA-dir_DNA_pol_A_CS"/>
</dbReference>
<dbReference type="NCBIfam" id="TIGR00593">
    <property type="entry name" value="pola"/>
    <property type="match status" value="1"/>
</dbReference>
<dbReference type="Gene3D" id="1.20.1060.10">
    <property type="entry name" value="Taq DNA Polymerase, Chain T, domain 4"/>
    <property type="match status" value="1"/>
</dbReference>
<dbReference type="PANTHER" id="PTHR10133">
    <property type="entry name" value="DNA POLYMERASE I"/>
    <property type="match status" value="1"/>
</dbReference>
<evidence type="ECO:0000256" key="4">
    <source>
        <dbReference type="ARBA" id="ARBA00022679"/>
    </source>
</evidence>
<feature type="domain" description="3'-5' exonuclease" evidence="17">
    <location>
        <begin position="331"/>
        <end position="512"/>
    </location>
</feature>
<dbReference type="InterPro" id="IPR020045">
    <property type="entry name" value="DNA_polI_H3TH"/>
</dbReference>
<dbReference type="Pfam" id="PF00476">
    <property type="entry name" value="DNA_pol_A"/>
    <property type="match status" value="1"/>
</dbReference>
<dbReference type="GO" id="GO:0008409">
    <property type="term" value="F:5'-3' exonuclease activity"/>
    <property type="evidence" value="ECO:0007669"/>
    <property type="project" value="UniProtKB-UniRule"/>
</dbReference>
<feature type="domain" description="DNA-directed DNA polymerase family A palm" evidence="19">
    <location>
        <begin position="681"/>
        <end position="887"/>
    </location>
</feature>
<keyword evidence="6 16" id="KW-0235">DNA replication</keyword>
<evidence type="ECO:0000313" key="20">
    <source>
        <dbReference type="EMBL" id="RGR89328.1"/>
    </source>
</evidence>
<keyword evidence="5 16" id="KW-0548">Nucleotidyltransferase</keyword>
<dbReference type="GO" id="GO:0003677">
    <property type="term" value="F:DNA binding"/>
    <property type="evidence" value="ECO:0007669"/>
    <property type="project" value="UniProtKB-UniRule"/>
</dbReference>
<keyword evidence="11 16" id="KW-0239">DNA-directed DNA polymerase</keyword>
<accession>A0A412G7K7</accession>
<evidence type="ECO:0000256" key="15">
    <source>
        <dbReference type="NCBIfam" id="TIGR00593"/>
    </source>
</evidence>
<evidence type="ECO:0000259" key="19">
    <source>
        <dbReference type="SMART" id="SM00482"/>
    </source>
</evidence>
<dbReference type="InterPro" id="IPR012337">
    <property type="entry name" value="RNaseH-like_sf"/>
</dbReference>
<comment type="similarity">
    <text evidence="1 16">Belongs to the DNA polymerase type-A family.</text>
</comment>
<proteinExistence type="inferred from homology"/>
<dbReference type="SUPFAM" id="SSF47807">
    <property type="entry name" value="5' to 3' exonuclease, C-terminal subdomain"/>
    <property type="match status" value="1"/>
</dbReference>
<dbReference type="Pfam" id="PF02739">
    <property type="entry name" value="5_3_exonuc_N"/>
    <property type="match status" value="1"/>
</dbReference>
<comment type="catalytic activity">
    <reaction evidence="14 16">
        <text>DNA(n) + a 2'-deoxyribonucleoside 5'-triphosphate = DNA(n+1) + diphosphate</text>
        <dbReference type="Rhea" id="RHEA:22508"/>
        <dbReference type="Rhea" id="RHEA-COMP:17339"/>
        <dbReference type="Rhea" id="RHEA-COMP:17340"/>
        <dbReference type="ChEBI" id="CHEBI:33019"/>
        <dbReference type="ChEBI" id="CHEBI:61560"/>
        <dbReference type="ChEBI" id="CHEBI:173112"/>
        <dbReference type="EC" id="2.7.7.7"/>
    </reaction>
</comment>
<dbReference type="SMART" id="SM00279">
    <property type="entry name" value="HhH2"/>
    <property type="match status" value="1"/>
</dbReference>
<evidence type="ECO:0000256" key="3">
    <source>
        <dbReference type="ARBA" id="ARBA00020311"/>
    </source>
</evidence>
<dbReference type="Pfam" id="PF01612">
    <property type="entry name" value="DNA_pol_A_exo1"/>
    <property type="match status" value="1"/>
</dbReference>
<evidence type="ECO:0000256" key="9">
    <source>
        <dbReference type="ARBA" id="ARBA00022801"/>
    </source>
</evidence>
<dbReference type="InterPro" id="IPR020046">
    <property type="entry name" value="5-3_exonucl_a-hlix_arch_N"/>
</dbReference>
<dbReference type="GO" id="GO:0006261">
    <property type="term" value="P:DNA-templated DNA replication"/>
    <property type="evidence" value="ECO:0007669"/>
    <property type="project" value="UniProtKB-UniRule"/>
</dbReference>
<keyword evidence="12 16" id="KW-0238">DNA-binding</keyword>
<evidence type="ECO:0000256" key="11">
    <source>
        <dbReference type="ARBA" id="ARBA00022932"/>
    </source>
</evidence>
<dbReference type="SMART" id="SM00475">
    <property type="entry name" value="53EXOc"/>
    <property type="match status" value="1"/>
</dbReference>
<evidence type="ECO:0000256" key="14">
    <source>
        <dbReference type="ARBA" id="ARBA00049244"/>
    </source>
</evidence>
<comment type="caution">
    <text evidence="20">The sequence shown here is derived from an EMBL/GenBank/DDBJ whole genome shotgun (WGS) entry which is preliminary data.</text>
</comment>
<dbReference type="InterPro" id="IPR002562">
    <property type="entry name" value="3'-5'_exonuclease_dom"/>
</dbReference>
<dbReference type="SUPFAM" id="SSF88723">
    <property type="entry name" value="PIN domain-like"/>
    <property type="match status" value="1"/>
</dbReference>
<dbReference type="SUPFAM" id="SSF56672">
    <property type="entry name" value="DNA/RNA polymerases"/>
    <property type="match status" value="1"/>
</dbReference>
<reference evidence="20 21" key="1">
    <citation type="submission" date="2018-08" db="EMBL/GenBank/DDBJ databases">
        <title>A genome reference for cultivated species of the human gut microbiota.</title>
        <authorList>
            <person name="Zou Y."/>
            <person name="Xue W."/>
            <person name="Luo G."/>
        </authorList>
    </citation>
    <scope>NUCLEOTIDE SEQUENCE [LARGE SCALE GENOMIC DNA]</scope>
    <source>
        <strain evidence="20 21">AF24-2</strain>
    </source>
</reference>
<dbReference type="Gene3D" id="3.30.420.10">
    <property type="entry name" value="Ribonuclease H-like superfamily/Ribonuclease H"/>
    <property type="match status" value="1"/>
</dbReference>
<evidence type="ECO:0000256" key="1">
    <source>
        <dbReference type="ARBA" id="ARBA00007705"/>
    </source>
</evidence>
<evidence type="ECO:0000256" key="12">
    <source>
        <dbReference type="ARBA" id="ARBA00023125"/>
    </source>
</evidence>
<evidence type="ECO:0000259" key="17">
    <source>
        <dbReference type="SMART" id="SM00474"/>
    </source>
</evidence>
<evidence type="ECO:0000256" key="5">
    <source>
        <dbReference type="ARBA" id="ARBA00022695"/>
    </source>
</evidence>
<dbReference type="InterPro" id="IPR002421">
    <property type="entry name" value="5-3_exonuclease"/>
</dbReference>
<keyword evidence="4 16" id="KW-0808">Transferase</keyword>
<dbReference type="CDD" id="cd09898">
    <property type="entry name" value="H3TH_53EXO"/>
    <property type="match status" value="1"/>
</dbReference>
<dbReference type="FunFam" id="3.30.420.10:FF:000026">
    <property type="entry name" value="DNA polymerase I"/>
    <property type="match status" value="1"/>
</dbReference>
<dbReference type="Proteomes" id="UP000285864">
    <property type="component" value="Unassembled WGS sequence"/>
</dbReference>
<protein>
    <recommendedName>
        <fullName evidence="3 15">DNA polymerase I</fullName>
        <ecNumber evidence="2 15">2.7.7.7</ecNumber>
    </recommendedName>
</protein>
<dbReference type="InterPro" id="IPR018320">
    <property type="entry name" value="DNA_polymerase_1"/>
</dbReference>
<dbReference type="Gene3D" id="3.40.50.1010">
    <property type="entry name" value="5'-nuclease"/>
    <property type="match status" value="1"/>
</dbReference>
<dbReference type="CDD" id="cd06139">
    <property type="entry name" value="DNA_polA_I_Ecoli_like_exo"/>
    <property type="match status" value="1"/>
</dbReference>
<keyword evidence="9 16" id="KW-0378">Hydrolase</keyword>
<dbReference type="GO" id="GO:0006302">
    <property type="term" value="P:double-strand break repair"/>
    <property type="evidence" value="ECO:0007669"/>
    <property type="project" value="TreeGrafter"/>
</dbReference>
<dbReference type="Gene3D" id="3.30.70.370">
    <property type="match status" value="1"/>
</dbReference>
<dbReference type="EMBL" id="QRUU01000110">
    <property type="protein sequence ID" value="RGR89328.1"/>
    <property type="molecule type" value="Genomic_DNA"/>
</dbReference>
<dbReference type="FunFam" id="1.10.150.20:FF:000003">
    <property type="entry name" value="DNA polymerase I"/>
    <property type="match status" value="1"/>
</dbReference>
<dbReference type="GO" id="GO:0008408">
    <property type="term" value="F:3'-5' exonuclease activity"/>
    <property type="evidence" value="ECO:0007669"/>
    <property type="project" value="UniProtKB-UniRule"/>
</dbReference>
<evidence type="ECO:0000256" key="8">
    <source>
        <dbReference type="ARBA" id="ARBA00022763"/>
    </source>
</evidence>
<name>A0A412G7K7_9BACT</name>
<dbReference type="InterPro" id="IPR043502">
    <property type="entry name" value="DNA/RNA_pol_sf"/>
</dbReference>
<dbReference type="CDD" id="cd08637">
    <property type="entry name" value="DNA_pol_A_pol_I_C"/>
    <property type="match status" value="1"/>
</dbReference>
<evidence type="ECO:0000256" key="16">
    <source>
        <dbReference type="RuleBase" id="RU004460"/>
    </source>
</evidence>
<dbReference type="SMART" id="SM00482">
    <property type="entry name" value="POLAc"/>
    <property type="match status" value="1"/>
</dbReference>
<dbReference type="SMART" id="SM00474">
    <property type="entry name" value="35EXOc"/>
    <property type="match status" value="1"/>
</dbReference>
<dbReference type="PRINTS" id="PR00868">
    <property type="entry name" value="DNAPOLI"/>
</dbReference>
<evidence type="ECO:0000256" key="7">
    <source>
        <dbReference type="ARBA" id="ARBA00022722"/>
    </source>
</evidence>
<dbReference type="InterPro" id="IPR001098">
    <property type="entry name" value="DNA-dir_DNA_pol_A_palm_dom"/>
</dbReference>
<dbReference type="EC" id="2.7.7.7" evidence="2 15"/>
<dbReference type="Gene3D" id="1.10.150.20">
    <property type="entry name" value="5' to 3' exonuclease, C-terminal subdomain"/>
    <property type="match status" value="2"/>
</dbReference>
<dbReference type="FunFam" id="1.20.1060.10:FF:000001">
    <property type="entry name" value="DNA polymerase I"/>
    <property type="match status" value="1"/>
</dbReference>
<dbReference type="InterPro" id="IPR002298">
    <property type="entry name" value="DNA_polymerase_A"/>
</dbReference>
<keyword evidence="21" id="KW-1185">Reference proteome</keyword>
<dbReference type="NCBIfam" id="NF004397">
    <property type="entry name" value="PRK05755.1"/>
    <property type="match status" value="1"/>
</dbReference>
<dbReference type="CDD" id="cd09859">
    <property type="entry name" value="PIN_53EXO"/>
    <property type="match status" value="1"/>
</dbReference>
<evidence type="ECO:0000256" key="2">
    <source>
        <dbReference type="ARBA" id="ARBA00012417"/>
    </source>
</evidence>
<dbReference type="InterPro" id="IPR036279">
    <property type="entry name" value="5-3_exonuclease_C_sf"/>
</dbReference>
<dbReference type="InterPro" id="IPR036397">
    <property type="entry name" value="RNaseH_sf"/>
</dbReference>
<dbReference type="Pfam" id="PF01367">
    <property type="entry name" value="5_3_exonuc"/>
    <property type="match status" value="1"/>
</dbReference>
<keyword evidence="7" id="KW-0540">Nuclease</keyword>
<comment type="function">
    <text evidence="16">In addition to polymerase activity, this DNA polymerase exhibits 3'-5' and 5'-3' exonuclease activity.</text>
</comment>
<dbReference type="PROSITE" id="PS00447">
    <property type="entry name" value="DNA_POLYMERASE_A"/>
    <property type="match status" value="1"/>
</dbReference>
<gene>
    <name evidence="16" type="primary">polA</name>
    <name evidence="20" type="ORF">DWY20_14205</name>
</gene>